<evidence type="ECO:0000256" key="7">
    <source>
        <dbReference type="ARBA" id="ARBA00023177"/>
    </source>
</evidence>
<dbReference type="GO" id="GO:0005886">
    <property type="term" value="C:plasma membrane"/>
    <property type="evidence" value="ECO:0007669"/>
    <property type="project" value="TreeGrafter"/>
</dbReference>
<evidence type="ECO:0000256" key="3">
    <source>
        <dbReference type="ARBA" id="ARBA00022448"/>
    </source>
</evidence>
<reference evidence="11" key="1">
    <citation type="journal article" date="2012" name="Mol. Plant Microbe Interact.">
        <title>A highly conserved effector in Fusarium oxysporum is required for full virulence on Arabidopsis.</title>
        <authorList>
            <person name="Thatcher L.F."/>
            <person name="Gardiner D.M."/>
            <person name="Kazan K."/>
            <person name="Manners J."/>
        </authorList>
    </citation>
    <scope>NUCLEOTIDE SEQUENCE [LARGE SCALE GENOMIC DNA]</scope>
    <source>
        <strain evidence="11">Fo5176</strain>
    </source>
</reference>
<comment type="similarity">
    <text evidence="2">Belongs to the ammonia transporter channel (TC 1.A.11.2) family.</text>
</comment>
<evidence type="ECO:0000256" key="5">
    <source>
        <dbReference type="ARBA" id="ARBA00022989"/>
    </source>
</evidence>
<keyword evidence="6 8" id="KW-0472">Membrane</keyword>
<evidence type="ECO:0000256" key="4">
    <source>
        <dbReference type="ARBA" id="ARBA00022692"/>
    </source>
</evidence>
<dbReference type="PANTHER" id="PTHR43029:SF10">
    <property type="entry name" value="AMMONIUM TRANSPORTER MEP2"/>
    <property type="match status" value="1"/>
</dbReference>
<evidence type="ECO:0000256" key="8">
    <source>
        <dbReference type="SAM" id="Phobius"/>
    </source>
</evidence>
<dbReference type="STRING" id="426428.A0A0D2X966"/>
<protein>
    <recommendedName>
        <fullName evidence="9">Ammonium transporter AmtB-like domain-containing protein</fullName>
    </recommendedName>
</protein>
<keyword evidence="7" id="KW-0924">Ammonia transport</keyword>
<reference evidence="10" key="2">
    <citation type="submission" date="2025-08" db="UniProtKB">
        <authorList>
            <consortium name="EnsemblFungi"/>
        </authorList>
    </citation>
    <scope>IDENTIFICATION</scope>
    <source>
        <strain evidence="10">4287 / CBS 123668 / FGSC 9935 / NRRL 34936</strain>
    </source>
</reference>
<sequence length="190" mass="22121">MDVNIWYEPGDIAWMLSATALVLLMIPGVGFFYSGLARRKSALSLIWLSVMSAAVTTFQWFFWGFSLTFSHTAGPFIGDLANFGVPRCPGPALGWFRTSPRYALRRLPGHVLRPNCRSRYRCRRRAWPHAPLYYLHLRVGHCRVRPHRLLDLEPQWLVQQDGRPRFCWRYPCAHRFWKRCSGLFHDAGQA</sequence>
<dbReference type="Pfam" id="PF00909">
    <property type="entry name" value="Ammonium_transp"/>
    <property type="match status" value="1"/>
</dbReference>
<evidence type="ECO:0000313" key="10">
    <source>
        <dbReference type="EnsemblFungi" id="FOXG_00426P0"/>
    </source>
</evidence>
<keyword evidence="5 8" id="KW-1133">Transmembrane helix</keyword>
<keyword evidence="3" id="KW-0813">Transport</keyword>
<accession>A0A0D2X966</accession>
<dbReference type="EnsemblFungi" id="FOXG_00426T0">
    <property type="protein sequence ID" value="FOXG_00426P0"/>
    <property type="gene ID" value="FOXG_00426"/>
</dbReference>
<dbReference type="AlphaFoldDB" id="A0A0D2X966"/>
<name>A0A0D2X966_FUSOF</name>
<feature type="transmembrane region" description="Helical" evidence="8">
    <location>
        <begin position="45"/>
        <end position="63"/>
    </location>
</feature>
<feature type="domain" description="Ammonium transporter AmtB-like" evidence="9">
    <location>
        <begin position="13"/>
        <end position="79"/>
    </location>
</feature>
<keyword evidence="4 8" id="KW-0812">Transmembrane</keyword>
<dbReference type="InterPro" id="IPR024041">
    <property type="entry name" value="NH4_transpt_AmtB-like_dom"/>
</dbReference>
<dbReference type="InterPro" id="IPR029020">
    <property type="entry name" value="Ammonium/urea_transptr"/>
</dbReference>
<evidence type="ECO:0000256" key="1">
    <source>
        <dbReference type="ARBA" id="ARBA00004141"/>
    </source>
</evidence>
<dbReference type="GO" id="GO:0008519">
    <property type="term" value="F:ammonium channel activity"/>
    <property type="evidence" value="ECO:0007669"/>
    <property type="project" value="InterPro"/>
</dbReference>
<dbReference type="Proteomes" id="UP000002489">
    <property type="component" value="Unassembled WGS sequence"/>
</dbReference>
<feature type="transmembrane region" description="Helical" evidence="8">
    <location>
        <begin position="12"/>
        <end position="33"/>
    </location>
</feature>
<evidence type="ECO:0000256" key="6">
    <source>
        <dbReference type="ARBA" id="ARBA00023136"/>
    </source>
</evidence>
<dbReference type="InterPro" id="IPR001905">
    <property type="entry name" value="Ammonium_transpt"/>
</dbReference>
<evidence type="ECO:0000256" key="2">
    <source>
        <dbReference type="ARBA" id="ARBA00005887"/>
    </source>
</evidence>
<evidence type="ECO:0000259" key="9">
    <source>
        <dbReference type="Pfam" id="PF00909"/>
    </source>
</evidence>
<evidence type="ECO:0000313" key="11">
    <source>
        <dbReference type="Proteomes" id="UP000002489"/>
    </source>
</evidence>
<dbReference type="PANTHER" id="PTHR43029">
    <property type="entry name" value="AMMONIUM TRANSPORTER MEP2"/>
    <property type="match status" value="1"/>
</dbReference>
<organism evidence="10 11">
    <name type="scientific">Fusarium oxysporum (strain Fo5176)</name>
    <name type="common">Fusarium vascular wilt</name>
    <dbReference type="NCBI Taxonomy" id="660025"/>
    <lineage>
        <taxon>Eukaryota</taxon>
        <taxon>Fungi</taxon>
        <taxon>Dikarya</taxon>
        <taxon>Ascomycota</taxon>
        <taxon>Pezizomycotina</taxon>
        <taxon>Sordariomycetes</taxon>
        <taxon>Hypocreomycetidae</taxon>
        <taxon>Hypocreales</taxon>
        <taxon>Nectriaceae</taxon>
        <taxon>Fusarium</taxon>
        <taxon>Fusarium oxysporum species complex</taxon>
    </lineage>
</organism>
<proteinExistence type="inferred from homology"/>
<comment type="subcellular location">
    <subcellularLocation>
        <location evidence="1">Membrane</location>
        <topology evidence="1">Multi-pass membrane protein</topology>
    </subcellularLocation>
</comment>
<dbReference type="SUPFAM" id="SSF111352">
    <property type="entry name" value="Ammonium transporter"/>
    <property type="match status" value="1"/>
</dbReference>
<dbReference type="Gene3D" id="1.10.3430.10">
    <property type="entry name" value="Ammonium transporter AmtB like domains"/>
    <property type="match status" value="1"/>
</dbReference>